<proteinExistence type="predicted"/>
<keyword evidence="2" id="KW-1185">Reference proteome</keyword>
<protein>
    <recommendedName>
        <fullName evidence="3">HNH nuclease domain-containing protein</fullName>
    </recommendedName>
</protein>
<dbReference type="Proteomes" id="UP000027382">
    <property type="component" value="Segment"/>
</dbReference>
<dbReference type="RefSeq" id="YP_009099221.1">
    <property type="nucleotide sequence ID" value="NC_025423.1"/>
</dbReference>
<evidence type="ECO:0000313" key="1">
    <source>
        <dbReference type="EMBL" id="AID50612.1"/>
    </source>
</evidence>
<reference evidence="1" key="1">
    <citation type="journal article" date="2014" name="Virology">
        <title>The odd one out: Bacillus ACT bacteriophage CP-51 exhibits unusual properties compared to related Spounavirinae W.Ph. and Bastille.</title>
        <authorList>
            <person name="Klumpp J."/>
            <person name="Schmuki M."/>
            <person name="Sozhamannan S."/>
            <person name="Beyer W."/>
            <person name="Fouts D.E."/>
            <person name="Bernbach V."/>
            <person name="Calendar R."/>
            <person name="Loessner M.J."/>
        </authorList>
    </citation>
    <scope>NUCLEOTIDE SEQUENCE [LARGE SCALE GENOMIC DNA]</scope>
</reference>
<dbReference type="SUPFAM" id="SSF54060">
    <property type="entry name" value="His-Me finger endonucleases"/>
    <property type="match status" value="1"/>
</dbReference>
<sequence length="152" mass="18331">MKNSFQTLGDTTLIHCTYKEQPMTVQIDTKDLELVQSYQKWWLQKKDHTFYAYAFKQGNKGKVYMHRLINNTPKGLLTDHRDFDGMNNKRDNLRTVTNKQNQNNRRDQVNRERYIYFQKDKGKYRVRVEKVQVGYAKTIEEAIKIRDEYLNV</sequence>
<dbReference type="KEGG" id="vg:22277120"/>
<dbReference type="GeneID" id="22277120"/>
<organism evidence="1 2">
    <name type="scientific">Bacillus phage CP-51</name>
    <dbReference type="NCBI Taxonomy" id="1391188"/>
    <lineage>
        <taxon>Viruses</taxon>
        <taxon>Duplodnaviria</taxon>
        <taxon>Heunggongvirae</taxon>
        <taxon>Uroviricota</taxon>
        <taxon>Caudoviricetes</taxon>
        <taxon>Herelleviridae</taxon>
        <taxon>Spounavirinae</taxon>
        <taxon>Siminovitchvirus</taxon>
        <taxon>Siminovitchvirus CP51</taxon>
    </lineage>
</organism>
<evidence type="ECO:0000313" key="2">
    <source>
        <dbReference type="Proteomes" id="UP000027382"/>
    </source>
</evidence>
<evidence type="ECO:0008006" key="3">
    <source>
        <dbReference type="Google" id="ProtNLM"/>
    </source>
</evidence>
<name>A0A068EQG2_9CAUD</name>
<dbReference type="EMBL" id="KF554508">
    <property type="protein sequence ID" value="AID50612.1"/>
    <property type="molecule type" value="Genomic_DNA"/>
</dbReference>
<dbReference type="Gene3D" id="3.90.75.20">
    <property type="match status" value="1"/>
</dbReference>
<dbReference type="InterPro" id="IPR044925">
    <property type="entry name" value="His-Me_finger_sf"/>
</dbReference>
<accession>A0A068EQG2</accession>